<sequence length="566" mass="66382">MEQIFVSKEAIFYLRQVRQDKATTIYMMVRIHGKQFRLSTSVKVIPSQWNQKKQMAYVSPMLCELDNYNNQIVNSRLNVVKKRYNDFIEYICNNPQNALNCNTIIKKYIYTDNMAKKNIDLDIISFLRKSISADNELKGSTQNNYQKGVAALHAFLKFRETNGEPKITSFKEFNTEFFWTMADYLPMHYKKDNDKPYSITTINDFLKLANIVVTKYGIKGGYLTVAEAKSIGYKQLTNKTSKENEIFLRNDEIMKLYRYQPLNKLDEIVRDVFLLECLTGQRIQDTLRLDENIQEIMGVKQIIIVPKKVEKKKLKICLLFDIAEKLLIEKYNYQVPPCTKDQINHRIKRIAKEAGICGTETLSKHYGGNAQVTTTMKERYNCIASHTGRRTFVSLLVLRDWKYEKIGKFTGQSVKTVELYDKTSVVDYEIFKKTPKEDIVMFINENDSIPKIKLNNPQNQVIKQAKEETEITINQVIDRTKEILTLLDVPPIEWVNLNDIDELYYLIYTQEVKLESIGFNRQLIKDIKKINNLKDKYLILNKIKEQYTMTNSFIESVKHERETQLL</sequence>
<dbReference type="SUPFAM" id="SSF56349">
    <property type="entry name" value="DNA breaking-rejoining enzymes"/>
    <property type="match status" value="1"/>
</dbReference>
<feature type="domain" description="Arm DNA-binding" evidence="2">
    <location>
        <begin position="12"/>
        <end position="83"/>
    </location>
</feature>
<name>A0A6I0R726_BACT4</name>
<protein>
    <recommendedName>
        <fullName evidence="2">Arm DNA-binding domain-containing protein</fullName>
    </recommendedName>
</protein>
<keyword evidence="1" id="KW-0233">DNA recombination</keyword>
<reference evidence="3 4" key="1">
    <citation type="journal article" date="2019" name="Nat. Med.">
        <title>A library of human gut bacterial isolates paired with longitudinal multiomics data enables mechanistic microbiome research.</title>
        <authorList>
            <person name="Poyet M."/>
            <person name="Groussin M."/>
            <person name="Gibbons S.M."/>
            <person name="Avila-Pacheco J."/>
            <person name="Jiang X."/>
            <person name="Kearney S.M."/>
            <person name="Perrotta A.R."/>
            <person name="Berdy B."/>
            <person name="Zhao S."/>
            <person name="Lieberman T.D."/>
            <person name="Swanson P.K."/>
            <person name="Smith M."/>
            <person name="Roesemann S."/>
            <person name="Alexander J.E."/>
            <person name="Rich S.A."/>
            <person name="Livny J."/>
            <person name="Vlamakis H."/>
            <person name="Clish C."/>
            <person name="Bullock K."/>
            <person name="Deik A."/>
            <person name="Scott J."/>
            <person name="Pierce K.A."/>
            <person name="Xavier R.J."/>
            <person name="Alm E.J."/>
        </authorList>
    </citation>
    <scope>NUCLEOTIDE SEQUENCE [LARGE SCALE GENOMIC DNA]</scope>
    <source>
        <strain evidence="3 4">BIOML-A188</strain>
    </source>
</reference>
<dbReference type="EMBL" id="WCSY01000051">
    <property type="protein sequence ID" value="KAB4304352.1"/>
    <property type="molecule type" value="Genomic_DNA"/>
</dbReference>
<dbReference type="GO" id="GO:0003677">
    <property type="term" value="F:DNA binding"/>
    <property type="evidence" value="ECO:0007669"/>
    <property type="project" value="InterPro"/>
</dbReference>
<dbReference type="GO" id="GO:0006310">
    <property type="term" value="P:DNA recombination"/>
    <property type="evidence" value="ECO:0007669"/>
    <property type="project" value="UniProtKB-KW"/>
</dbReference>
<gene>
    <name evidence="3" type="ORF">GAO51_28575</name>
</gene>
<evidence type="ECO:0000313" key="3">
    <source>
        <dbReference type="EMBL" id="KAB4304352.1"/>
    </source>
</evidence>
<dbReference type="GO" id="GO:0015074">
    <property type="term" value="P:DNA integration"/>
    <property type="evidence" value="ECO:0007669"/>
    <property type="project" value="InterPro"/>
</dbReference>
<dbReference type="RefSeq" id="WP_310505268.1">
    <property type="nucleotide sequence ID" value="NZ_JANUSI010000001.1"/>
</dbReference>
<dbReference type="Gene3D" id="1.10.443.10">
    <property type="entry name" value="Intergrase catalytic core"/>
    <property type="match status" value="1"/>
</dbReference>
<evidence type="ECO:0000313" key="4">
    <source>
        <dbReference type="Proteomes" id="UP000440614"/>
    </source>
</evidence>
<dbReference type="InterPro" id="IPR013762">
    <property type="entry name" value="Integrase-like_cat_sf"/>
</dbReference>
<organism evidence="3 4">
    <name type="scientific">Bacteroides thetaiotaomicron</name>
    <dbReference type="NCBI Taxonomy" id="818"/>
    <lineage>
        <taxon>Bacteria</taxon>
        <taxon>Pseudomonadati</taxon>
        <taxon>Bacteroidota</taxon>
        <taxon>Bacteroidia</taxon>
        <taxon>Bacteroidales</taxon>
        <taxon>Bacteroidaceae</taxon>
        <taxon>Bacteroides</taxon>
    </lineage>
</organism>
<evidence type="ECO:0000259" key="2">
    <source>
        <dbReference type="Pfam" id="PF17293"/>
    </source>
</evidence>
<evidence type="ECO:0000256" key="1">
    <source>
        <dbReference type="ARBA" id="ARBA00023172"/>
    </source>
</evidence>
<dbReference type="InterPro" id="IPR035386">
    <property type="entry name" value="Arm-DNA-bind_5"/>
</dbReference>
<comment type="caution">
    <text evidence="3">The sequence shown here is derived from an EMBL/GenBank/DDBJ whole genome shotgun (WGS) entry which is preliminary data.</text>
</comment>
<dbReference type="InterPro" id="IPR011010">
    <property type="entry name" value="DNA_brk_join_enz"/>
</dbReference>
<dbReference type="Proteomes" id="UP000440614">
    <property type="component" value="Unassembled WGS sequence"/>
</dbReference>
<proteinExistence type="predicted"/>
<dbReference type="AlphaFoldDB" id="A0A6I0R726"/>
<dbReference type="Pfam" id="PF17293">
    <property type="entry name" value="Arm-DNA-bind_5"/>
    <property type="match status" value="1"/>
</dbReference>
<accession>A0A6I0R726</accession>